<reference evidence="1 2" key="1">
    <citation type="journal article" date="2019" name="Proc. Natl. Acad. Sci. U.S.A.">
        <title>Regulatory changes in pterin and carotenoid genes underlie balanced color polymorphisms in the wall lizard.</title>
        <authorList>
            <person name="Andrade P."/>
            <person name="Pinho C."/>
            <person name="Perez I de Lanuza G."/>
            <person name="Afonso S."/>
            <person name="Brejcha J."/>
            <person name="Rubin C.J."/>
            <person name="Wallerman O."/>
            <person name="Pereira P."/>
            <person name="Sabatino S.J."/>
            <person name="Bellati A."/>
            <person name="Pellitteri-Rosa D."/>
            <person name="Bosakova Z."/>
            <person name="Bunikis I."/>
            <person name="Carretero M.A."/>
            <person name="Feiner N."/>
            <person name="Marsik P."/>
            <person name="Pauperio F."/>
            <person name="Salvi D."/>
            <person name="Soler L."/>
            <person name="While G.M."/>
            <person name="Uller T."/>
            <person name="Font E."/>
            <person name="Andersson L."/>
            <person name="Carneiro M."/>
        </authorList>
    </citation>
    <scope>NUCLEOTIDE SEQUENCE</scope>
</reference>
<proteinExistence type="predicted"/>
<evidence type="ECO:0000313" key="1">
    <source>
        <dbReference type="Ensembl" id="ENSPMRP00000029271.1"/>
    </source>
</evidence>
<name>A0A670JXT3_PODMU</name>
<evidence type="ECO:0000313" key="2">
    <source>
        <dbReference type="Proteomes" id="UP000472272"/>
    </source>
</evidence>
<keyword evidence="2" id="KW-1185">Reference proteome</keyword>
<reference evidence="1" key="3">
    <citation type="submission" date="2025-09" db="UniProtKB">
        <authorList>
            <consortium name="Ensembl"/>
        </authorList>
    </citation>
    <scope>IDENTIFICATION</scope>
</reference>
<protein>
    <submittedName>
        <fullName evidence="1">Uncharacterized protein</fullName>
    </submittedName>
</protein>
<dbReference type="AlphaFoldDB" id="A0A670JXT3"/>
<organism evidence="1 2">
    <name type="scientific">Podarcis muralis</name>
    <name type="common">Wall lizard</name>
    <name type="synonym">Lacerta muralis</name>
    <dbReference type="NCBI Taxonomy" id="64176"/>
    <lineage>
        <taxon>Eukaryota</taxon>
        <taxon>Metazoa</taxon>
        <taxon>Chordata</taxon>
        <taxon>Craniata</taxon>
        <taxon>Vertebrata</taxon>
        <taxon>Euteleostomi</taxon>
        <taxon>Lepidosauria</taxon>
        <taxon>Squamata</taxon>
        <taxon>Bifurcata</taxon>
        <taxon>Unidentata</taxon>
        <taxon>Episquamata</taxon>
        <taxon>Laterata</taxon>
        <taxon>Lacertibaenia</taxon>
        <taxon>Lacertidae</taxon>
        <taxon>Podarcis</taxon>
    </lineage>
</organism>
<dbReference type="OMA" id="NEQVGEV"/>
<dbReference type="Ensembl" id="ENSPMRT00000031044.1">
    <property type="protein sequence ID" value="ENSPMRP00000029271.1"/>
    <property type="gene ID" value="ENSPMRG00000018920.1"/>
</dbReference>
<dbReference type="Proteomes" id="UP000472272">
    <property type="component" value="Chromosome 9"/>
</dbReference>
<dbReference type="Gene3D" id="1.20.120.520">
    <property type="entry name" value="nmb1532 protein domain like"/>
    <property type="match status" value="1"/>
</dbReference>
<accession>A0A670JXT3</accession>
<reference evidence="1" key="2">
    <citation type="submission" date="2025-08" db="UniProtKB">
        <authorList>
            <consortium name="Ensembl"/>
        </authorList>
    </citation>
    <scope>IDENTIFICATION</scope>
</reference>
<sequence length="101" mass="11808">MAPFPEQVDVSMAPQWRMKQLIGLYSQKETDHFFVSSHQLPKTNFTNNNDFGALLQSLYATFKEFKMHEQIEEYIIGFLQQRGWTVCSVHSDNKFSEMLGL</sequence>